<evidence type="ECO:0000313" key="2">
    <source>
        <dbReference type="Proteomes" id="UP000197424"/>
    </source>
</evidence>
<organism evidence="1 2">
    <name type="scientific">Laribacter hongkongensis</name>
    <dbReference type="NCBI Taxonomy" id="168471"/>
    <lineage>
        <taxon>Bacteria</taxon>
        <taxon>Pseudomonadati</taxon>
        <taxon>Pseudomonadota</taxon>
        <taxon>Betaproteobacteria</taxon>
        <taxon>Neisseriales</taxon>
        <taxon>Aquaspirillaceae</taxon>
        <taxon>Laribacter</taxon>
    </lineage>
</organism>
<gene>
    <name evidence="1" type="ORF">LHGZ1_0286</name>
</gene>
<name>A0A248LEH2_9NEIS</name>
<evidence type="ECO:0000313" key="1">
    <source>
        <dbReference type="EMBL" id="ASJ23117.1"/>
    </source>
</evidence>
<dbReference type="EMBL" id="CP022115">
    <property type="protein sequence ID" value="ASJ23117.1"/>
    <property type="molecule type" value="Genomic_DNA"/>
</dbReference>
<dbReference type="Proteomes" id="UP000197424">
    <property type="component" value="Chromosome"/>
</dbReference>
<proteinExistence type="predicted"/>
<accession>A0A248LEH2</accession>
<reference evidence="2" key="1">
    <citation type="submission" date="2017-06" db="EMBL/GenBank/DDBJ databases">
        <title>Whole genome sequence of Laribacter hongkongensis LHGZ1.</title>
        <authorList>
            <person name="Chen D."/>
            <person name="Wu H."/>
            <person name="Chen J."/>
        </authorList>
    </citation>
    <scope>NUCLEOTIDE SEQUENCE [LARGE SCALE GENOMIC DNA]</scope>
    <source>
        <strain evidence="2">LHGZ1</strain>
    </source>
</reference>
<dbReference type="AlphaFoldDB" id="A0A248LEH2"/>
<protein>
    <submittedName>
        <fullName evidence="1">Uncharacterized protein</fullName>
    </submittedName>
</protein>
<sequence length="44" mass="4488">MPDCPPGLAGVAGADTGTRGLCWLRQDAFIVLSCRLTGICPASP</sequence>